<evidence type="ECO:0000313" key="1">
    <source>
        <dbReference type="EMBL" id="KAI5664843.1"/>
    </source>
</evidence>
<comment type="caution">
    <text evidence="1">The sequence shown here is derived from an EMBL/GenBank/DDBJ whole genome shotgun (WGS) entry which is preliminary data.</text>
</comment>
<name>A0ACC0AV30_CATRO</name>
<sequence length="133" mass="15658">MSSIRLDQLPPHPKQSRRAFKTPNHQPITVRKPSCKLIHMCPLNFQIHRRLQTVHHQVSITIDELAIDRSDKQKPWLYAQVQYHPPKSLIPTTIYCPKECPSKYVSNLERLEQPRRGFHTYAIKVVTIKHDVH</sequence>
<gene>
    <name evidence="1" type="ORF">M9H77_24166</name>
</gene>
<evidence type="ECO:0000313" key="2">
    <source>
        <dbReference type="Proteomes" id="UP001060085"/>
    </source>
</evidence>
<dbReference type="Proteomes" id="UP001060085">
    <property type="component" value="Linkage Group LG05"/>
</dbReference>
<accession>A0ACC0AV30</accession>
<dbReference type="EMBL" id="CM044705">
    <property type="protein sequence ID" value="KAI5664843.1"/>
    <property type="molecule type" value="Genomic_DNA"/>
</dbReference>
<proteinExistence type="predicted"/>
<reference evidence="2" key="1">
    <citation type="journal article" date="2023" name="Nat. Plants">
        <title>Single-cell RNA sequencing provides a high-resolution roadmap for understanding the multicellular compartmentation of specialized metabolism.</title>
        <authorList>
            <person name="Sun S."/>
            <person name="Shen X."/>
            <person name="Li Y."/>
            <person name="Li Y."/>
            <person name="Wang S."/>
            <person name="Li R."/>
            <person name="Zhang H."/>
            <person name="Shen G."/>
            <person name="Guo B."/>
            <person name="Wei J."/>
            <person name="Xu J."/>
            <person name="St-Pierre B."/>
            <person name="Chen S."/>
            <person name="Sun C."/>
        </authorList>
    </citation>
    <scope>NUCLEOTIDE SEQUENCE [LARGE SCALE GENOMIC DNA]</scope>
</reference>
<keyword evidence="2" id="KW-1185">Reference proteome</keyword>
<protein>
    <submittedName>
        <fullName evidence="1">Uncharacterized protein</fullName>
    </submittedName>
</protein>
<organism evidence="1 2">
    <name type="scientific">Catharanthus roseus</name>
    <name type="common">Madagascar periwinkle</name>
    <name type="synonym">Vinca rosea</name>
    <dbReference type="NCBI Taxonomy" id="4058"/>
    <lineage>
        <taxon>Eukaryota</taxon>
        <taxon>Viridiplantae</taxon>
        <taxon>Streptophyta</taxon>
        <taxon>Embryophyta</taxon>
        <taxon>Tracheophyta</taxon>
        <taxon>Spermatophyta</taxon>
        <taxon>Magnoliopsida</taxon>
        <taxon>eudicotyledons</taxon>
        <taxon>Gunneridae</taxon>
        <taxon>Pentapetalae</taxon>
        <taxon>asterids</taxon>
        <taxon>lamiids</taxon>
        <taxon>Gentianales</taxon>
        <taxon>Apocynaceae</taxon>
        <taxon>Rauvolfioideae</taxon>
        <taxon>Vinceae</taxon>
        <taxon>Catharanthinae</taxon>
        <taxon>Catharanthus</taxon>
    </lineage>
</organism>